<organism evidence="2">
    <name type="scientific">Anguilla anguilla</name>
    <name type="common">European freshwater eel</name>
    <name type="synonym">Muraena anguilla</name>
    <dbReference type="NCBI Taxonomy" id="7936"/>
    <lineage>
        <taxon>Eukaryota</taxon>
        <taxon>Metazoa</taxon>
        <taxon>Chordata</taxon>
        <taxon>Craniata</taxon>
        <taxon>Vertebrata</taxon>
        <taxon>Euteleostomi</taxon>
        <taxon>Actinopterygii</taxon>
        <taxon>Neopterygii</taxon>
        <taxon>Teleostei</taxon>
        <taxon>Anguilliformes</taxon>
        <taxon>Anguillidae</taxon>
        <taxon>Anguilla</taxon>
    </lineage>
</organism>
<evidence type="ECO:0000256" key="1">
    <source>
        <dbReference type="SAM" id="Phobius"/>
    </source>
</evidence>
<evidence type="ECO:0000313" key="2">
    <source>
        <dbReference type="EMBL" id="JAH84933.1"/>
    </source>
</evidence>
<keyword evidence="1" id="KW-0472">Membrane</keyword>
<reference evidence="2" key="2">
    <citation type="journal article" date="2015" name="Fish Shellfish Immunol.">
        <title>Early steps in the European eel (Anguilla anguilla)-Vibrio vulnificus interaction in the gills: Role of the RtxA13 toxin.</title>
        <authorList>
            <person name="Callol A."/>
            <person name="Pajuelo D."/>
            <person name="Ebbesson L."/>
            <person name="Teles M."/>
            <person name="MacKenzie S."/>
            <person name="Amaro C."/>
        </authorList>
    </citation>
    <scope>NUCLEOTIDE SEQUENCE</scope>
</reference>
<keyword evidence="1" id="KW-0812">Transmembrane</keyword>
<reference evidence="2" key="1">
    <citation type="submission" date="2014-11" db="EMBL/GenBank/DDBJ databases">
        <authorList>
            <person name="Amaro Gonzalez C."/>
        </authorList>
    </citation>
    <scope>NUCLEOTIDE SEQUENCE</scope>
</reference>
<accession>A0A0E9W635</accession>
<keyword evidence="1" id="KW-1133">Transmembrane helix</keyword>
<proteinExistence type="predicted"/>
<protein>
    <submittedName>
        <fullName evidence="2">Uncharacterized protein</fullName>
    </submittedName>
</protein>
<feature type="transmembrane region" description="Helical" evidence="1">
    <location>
        <begin position="6"/>
        <end position="27"/>
    </location>
</feature>
<dbReference type="AlphaFoldDB" id="A0A0E9W635"/>
<name>A0A0E9W635_ANGAN</name>
<sequence length="75" mass="8992">MHRYTYRLYACSLYCKLVVVLGRFVAWKQRGPAARLRNLEWHLRWYHNFSYARKHFPPFSSYEGVSLPVVLKGEA</sequence>
<dbReference type="EMBL" id="GBXM01023644">
    <property type="protein sequence ID" value="JAH84933.1"/>
    <property type="molecule type" value="Transcribed_RNA"/>
</dbReference>